<evidence type="ECO:0000313" key="3">
    <source>
        <dbReference type="Proteomes" id="UP000230002"/>
    </source>
</evidence>
<organism evidence="2 3">
    <name type="scientific">Ganoderma sinense ZZ0214-1</name>
    <dbReference type="NCBI Taxonomy" id="1077348"/>
    <lineage>
        <taxon>Eukaryota</taxon>
        <taxon>Fungi</taxon>
        <taxon>Dikarya</taxon>
        <taxon>Basidiomycota</taxon>
        <taxon>Agaricomycotina</taxon>
        <taxon>Agaricomycetes</taxon>
        <taxon>Polyporales</taxon>
        <taxon>Polyporaceae</taxon>
        <taxon>Ganoderma</taxon>
    </lineage>
</organism>
<dbReference type="AlphaFoldDB" id="A0A2G8SG52"/>
<dbReference type="OrthoDB" id="2755917at2759"/>
<feature type="compositionally biased region" description="Polar residues" evidence="1">
    <location>
        <begin position="128"/>
        <end position="137"/>
    </location>
</feature>
<keyword evidence="3" id="KW-1185">Reference proteome</keyword>
<protein>
    <submittedName>
        <fullName evidence="2">Uncharacterized protein</fullName>
    </submittedName>
</protein>
<evidence type="ECO:0000313" key="2">
    <source>
        <dbReference type="EMBL" id="PIL32733.1"/>
    </source>
</evidence>
<dbReference type="Proteomes" id="UP000230002">
    <property type="component" value="Unassembled WGS sequence"/>
</dbReference>
<dbReference type="EMBL" id="AYKW01000009">
    <property type="protein sequence ID" value="PIL32733.1"/>
    <property type="molecule type" value="Genomic_DNA"/>
</dbReference>
<evidence type="ECO:0000256" key="1">
    <source>
        <dbReference type="SAM" id="MobiDB-lite"/>
    </source>
</evidence>
<name>A0A2G8SG52_9APHY</name>
<comment type="caution">
    <text evidence="2">The sequence shown here is derived from an EMBL/GenBank/DDBJ whole genome shotgun (WGS) entry which is preliminary data.</text>
</comment>
<accession>A0A2G8SG52</accession>
<gene>
    <name evidence="2" type="ORF">GSI_04848</name>
</gene>
<sequence length="335" mass="36524">MEAQRFDPTKKMPLSPLIIPQVAEVGSMGANHEERQYPFLLVPPPTPRGMHRKKSCDAERFRHKKQKTTLASAATSPTLASPTFGGARLVTTTETTLPDSVAFKLPSPLPKDDYYYLTSSDRPPGSGYETSSSSNVGSPIDDYVDRQIIRPQRSRVGLRKSFGNLRKARSVANLPRMPGTATFGVPTPVSSDDSLPSTTSTSTGSSAGSGLKSPRSRRPSLAALSSPVALNEVTDTLRRLKSRLNLRDASTERKWKFDEAVEYYERTWARAESGDGAIEVCVEQTRETVADPLPQCSGPKERQYPDGIGLYARPLSRKNTAPVGSVAEGPCEVRL</sequence>
<feature type="region of interest" description="Disordered" evidence="1">
    <location>
        <begin position="176"/>
        <end position="224"/>
    </location>
</feature>
<proteinExistence type="predicted"/>
<reference evidence="2 3" key="1">
    <citation type="journal article" date="2015" name="Sci. Rep.">
        <title>Chromosome-level genome map provides insights into diverse defense mechanisms in the medicinal fungus Ganoderma sinense.</title>
        <authorList>
            <person name="Zhu Y."/>
            <person name="Xu J."/>
            <person name="Sun C."/>
            <person name="Zhou S."/>
            <person name="Xu H."/>
            <person name="Nelson D.R."/>
            <person name="Qian J."/>
            <person name="Song J."/>
            <person name="Luo H."/>
            <person name="Xiang L."/>
            <person name="Li Y."/>
            <person name="Xu Z."/>
            <person name="Ji A."/>
            <person name="Wang L."/>
            <person name="Lu S."/>
            <person name="Hayward A."/>
            <person name="Sun W."/>
            <person name="Li X."/>
            <person name="Schwartz D.C."/>
            <person name="Wang Y."/>
            <person name="Chen S."/>
        </authorList>
    </citation>
    <scope>NUCLEOTIDE SEQUENCE [LARGE SCALE GENOMIC DNA]</scope>
    <source>
        <strain evidence="2 3">ZZ0214-1</strain>
    </source>
</reference>
<feature type="region of interest" description="Disordered" evidence="1">
    <location>
        <begin position="114"/>
        <end position="145"/>
    </location>
</feature>
<feature type="compositionally biased region" description="Low complexity" evidence="1">
    <location>
        <begin position="185"/>
        <end position="224"/>
    </location>
</feature>